<dbReference type="KEGG" id="acm:AciX9_2333"/>
<reference evidence="3" key="1">
    <citation type="submission" date="2011-01" db="EMBL/GenBank/DDBJ databases">
        <title>Complete sequence of chromosome of Acidobacterium sp. MP5ACTX9.</title>
        <authorList>
            <consortium name="US DOE Joint Genome Institute"/>
            <person name="Lucas S."/>
            <person name="Copeland A."/>
            <person name="Lapidus A."/>
            <person name="Cheng J.-F."/>
            <person name="Goodwin L."/>
            <person name="Pitluck S."/>
            <person name="Teshima H."/>
            <person name="Detter J.C."/>
            <person name="Han C."/>
            <person name="Tapia R."/>
            <person name="Land M."/>
            <person name="Hauser L."/>
            <person name="Kyrpides N."/>
            <person name="Ivanova N."/>
            <person name="Ovchinnikova G."/>
            <person name="Pagani I."/>
            <person name="Rawat S.R."/>
            <person name="Mannisto M."/>
            <person name="Haggblom M.M."/>
            <person name="Woyke T."/>
        </authorList>
    </citation>
    <scope>NUCLEOTIDE SEQUENCE [LARGE SCALE GENOMIC DNA]</scope>
    <source>
        <strain evidence="3">MP5ACTX9</strain>
    </source>
</reference>
<evidence type="ECO:0008006" key="4">
    <source>
        <dbReference type="Google" id="ProtNLM"/>
    </source>
</evidence>
<feature type="transmembrane region" description="Helical" evidence="1">
    <location>
        <begin position="246"/>
        <end position="265"/>
    </location>
</feature>
<feature type="transmembrane region" description="Helical" evidence="1">
    <location>
        <begin position="220"/>
        <end position="239"/>
    </location>
</feature>
<dbReference type="STRING" id="1198114.AciX9_2333"/>
<feature type="transmembrane region" description="Helical" evidence="1">
    <location>
        <begin position="90"/>
        <end position="112"/>
    </location>
</feature>
<feature type="transmembrane region" description="Helical" evidence="1">
    <location>
        <begin position="271"/>
        <end position="288"/>
    </location>
</feature>
<accession>E8X3U2</accession>
<organism evidence="3">
    <name type="scientific">Granulicella tundricola (strain ATCC BAA-1859 / DSM 23138 / MP5ACTX9)</name>
    <dbReference type="NCBI Taxonomy" id="1198114"/>
    <lineage>
        <taxon>Bacteria</taxon>
        <taxon>Pseudomonadati</taxon>
        <taxon>Acidobacteriota</taxon>
        <taxon>Terriglobia</taxon>
        <taxon>Terriglobales</taxon>
        <taxon>Acidobacteriaceae</taxon>
        <taxon>Granulicella</taxon>
    </lineage>
</organism>
<dbReference type="Proteomes" id="UP000000343">
    <property type="component" value="Chromosome"/>
</dbReference>
<dbReference type="OrthoDB" id="10011125at2"/>
<sequence>MRRKVWLGFGLFCFLAGSRWLLEQAVPAPVTSLVREAMHHGLLVLIFAAWAVQRREGWAGKSLMDWLEIAGAAALVFVLPDLLINGAAGAVTSLSETLVFLLVPVVVVFVVAQQASGFGVDDGARGLLGPALAGLAGAGLMIPFTMPPSVAGKVWLGALVAGAVLAGIATVRVHALLRGTGIMAATAVVSGVIAVLSGVAASSDWRGLAQMDGRGLLVEAAIAVFVDGPLLVLAVWLLREMPPVGFVVRYFLVLLITIVESFIVLHPSVSWYTALGAVLMAAAVWLLLRGAAGLASKADSEGSPVKLRGAD</sequence>
<keyword evidence="1" id="KW-0472">Membrane</keyword>
<evidence type="ECO:0000313" key="3">
    <source>
        <dbReference type="Proteomes" id="UP000000343"/>
    </source>
</evidence>
<feature type="transmembrane region" description="Helical" evidence="1">
    <location>
        <begin position="182"/>
        <end position="200"/>
    </location>
</feature>
<dbReference type="AlphaFoldDB" id="E8X3U2"/>
<feature type="transmembrane region" description="Helical" evidence="1">
    <location>
        <begin position="124"/>
        <end position="142"/>
    </location>
</feature>
<keyword evidence="1" id="KW-1133">Transmembrane helix</keyword>
<gene>
    <name evidence="2" type="ordered locus">AciX9_2333</name>
</gene>
<feature type="transmembrane region" description="Helical" evidence="1">
    <location>
        <begin position="154"/>
        <end position="175"/>
    </location>
</feature>
<name>E8X3U2_GRATM</name>
<proteinExistence type="predicted"/>
<dbReference type="EMBL" id="CP002480">
    <property type="protein sequence ID" value="ADW69370.1"/>
    <property type="molecule type" value="Genomic_DNA"/>
</dbReference>
<evidence type="ECO:0000313" key="2">
    <source>
        <dbReference type="EMBL" id="ADW69370.1"/>
    </source>
</evidence>
<evidence type="ECO:0000256" key="1">
    <source>
        <dbReference type="SAM" id="Phobius"/>
    </source>
</evidence>
<feature type="transmembrane region" description="Helical" evidence="1">
    <location>
        <begin position="65"/>
        <end position="84"/>
    </location>
</feature>
<feature type="transmembrane region" description="Helical" evidence="1">
    <location>
        <begin position="37"/>
        <end position="53"/>
    </location>
</feature>
<dbReference type="PaxDb" id="1198114-AciX9_2333"/>
<dbReference type="RefSeq" id="WP_013580686.1">
    <property type="nucleotide sequence ID" value="NC_015064.1"/>
</dbReference>
<dbReference type="HOGENOM" id="CLU_893606_0_0_0"/>
<keyword evidence="1" id="KW-0812">Transmembrane</keyword>
<dbReference type="eggNOG" id="ENOG50349EA">
    <property type="taxonomic scope" value="Bacteria"/>
</dbReference>
<keyword evidence="3" id="KW-1185">Reference proteome</keyword>
<protein>
    <recommendedName>
        <fullName evidence="4">EamA domain-containing protein</fullName>
    </recommendedName>
</protein>